<dbReference type="EC" id="2.1.1.-" evidence="6"/>
<dbReference type="SUPFAM" id="SSF53335">
    <property type="entry name" value="S-adenosyl-L-methionine-dependent methyltransferases"/>
    <property type="match status" value="1"/>
</dbReference>
<dbReference type="GeneTree" id="ENSGT00940000159683"/>
<evidence type="ECO:0000256" key="3">
    <source>
        <dbReference type="ARBA" id="ARBA00022679"/>
    </source>
</evidence>
<evidence type="ECO:0000256" key="2">
    <source>
        <dbReference type="ARBA" id="ARBA00022603"/>
    </source>
</evidence>
<evidence type="ECO:0000256" key="7">
    <source>
        <dbReference type="SAM" id="MobiDB-lite"/>
    </source>
</evidence>
<dbReference type="GO" id="GO:0032259">
    <property type="term" value="P:methylation"/>
    <property type="evidence" value="ECO:0007669"/>
    <property type="project" value="UniProtKB-KW"/>
</dbReference>
<dbReference type="RefSeq" id="XP_026232727.1">
    <property type="nucleotide sequence ID" value="XM_026376942.1"/>
</dbReference>
<keyword evidence="3 6" id="KW-0808">Transferase</keyword>
<evidence type="ECO:0000313" key="8">
    <source>
        <dbReference type="Ensembl" id="ENSATEP00000023605.2"/>
    </source>
</evidence>
<dbReference type="PANTHER" id="PTHR22809:SF3">
    <property type="entry name" value="TRNA N(3)-METHYLCYTIDINE METHYLTRANSFERASE"/>
    <property type="match status" value="1"/>
</dbReference>
<keyword evidence="2 6" id="KW-0489">Methyltransferase</keyword>
<gene>
    <name evidence="8" type="primary">METTL8</name>
</gene>
<organism evidence="8 9">
    <name type="scientific">Anabas testudineus</name>
    <name type="common">Climbing perch</name>
    <name type="synonym">Anthias testudineus</name>
    <dbReference type="NCBI Taxonomy" id="64144"/>
    <lineage>
        <taxon>Eukaryota</taxon>
        <taxon>Metazoa</taxon>
        <taxon>Chordata</taxon>
        <taxon>Craniata</taxon>
        <taxon>Vertebrata</taxon>
        <taxon>Euteleostomi</taxon>
        <taxon>Actinopterygii</taxon>
        <taxon>Neopterygii</taxon>
        <taxon>Teleostei</taxon>
        <taxon>Neoteleostei</taxon>
        <taxon>Acanthomorphata</taxon>
        <taxon>Anabantaria</taxon>
        <taxon>Anabantiformes</taxon>
        <taxon>Anabantoidei</taxon>
        <taxon>Anabantidae</taxon>
        <taxon>Anabas</taxon>
    </lineage>
</organism>
<keyword evidence="9" id="KW-1185">Reference proteome</keyword>
<dbReference type="PANTHER" id="PTHR22809">
    <property type="entry name" value="METHYLTRANSFERASE-RELATED"/>
    <property type="match status" value="1"/>
</dbReference>
<feature type="compositionally biased region" description="Basic residues" evidence="7">
    <location>
        <begin position="150"/>
        <end position="163"/>
    </location>
</feature>
<evidence type="ECO:0000256" key="6">
    <source>
        <dbReference type="PIRNR" id="PIRNR037755"/>
    </source>
</evidence>
<evidence type="ECO:0000256" key="4">
    <source>
        <dbReference type="ARBA" id="ARBA00022691"/>
    </source>
</evidence>
<feature type="compositionally biased region" description="Polar residues" evidence="7">
    <location>
        <begin position="167"/>
        <end position="176"/>
    </location>
</feature>
<dbReference type="PIRSF" id="PIRSF037755">
    <property type="entry name" value="Mettl2_prd"/>
    <property type="match status" value="1"/>
</dbReference>
<evidence type="ECO:0000256" key="5">
    <source>
        <dbReference type="ARBA" id="ARBA00022694"/>
    </source>
</evidence>
<feature type="region of interest" description="Disordered" evidence="7">
    <location>
        <begin position="136"/>
        <end position="176"/>
    </location>
</feature>
<dbReference type="InterPro" id="IPR026113">
    <property type="entry name" value="METTL2/6/8-like"/>
</dbReference>
<dbReference type="GO" id="GO:0008033">
    <property type="term" value="P:tRNA processing"/>
    <property type="evidence" value="ECO:0007669"/>
    <property type="project" value="UniProtKB-KW"/>
</dbReference>
<comment type="similarity">
    <text evidence="1 6">Belongs to the methyltransferase superfamily. METL family.</text>
</comment>
<dbReference type="InParanoid" id="A0A3Q1IT53"/>
<dbReference type="Pfam" id="PF13489">
    <property type="entry name" value="Methyltransf_23"/>
    <property type="match status" value="1"/>
</dbReference>
<keyword evidence="4" id="KW-0949">S-adenosyl-L-methionine</keyword>
<evidence type="ECO:0000313" key="9">
    <source>
        <dbReference type="Proteomes" id="UP000265040"/>
    </source>
</evidence>
<dbReference type="Proteomes" id="UP000265040">
    <property type="component" value="Chromosome 21"/>
</dbReference>
<dbReference type="InterPro" id="IPR029063">
    <property type="entry name" value="SAM-dependent_MTases_sf"/>
</dbReference>
<dbReference type="CDD" id="cd02440">
    <property type="entry name" value="AdoMet_MTases"/>
    <property type="match status" value="1"/>
</dbReference>
<comment type="function">
    <text evidence="6">S-adenosyl-L-methionine-dependent methyltransferase.</text>
</comment>
<proteinExistence type="inferred from homology"/>
<dbReference type="OMA" id="PDRMQSV"/>
<protein>
    <recommendedName>
        <fullName evidence="6">tRNA N(3)-cytidine methyltransferase</fullName>
        <ecNumber evidence="6">2.1.1.-</ecNumber>
    </recommendedName>
</protein>
<reference evidence="8" key="2">
    <citation type="submission" date="2025-08" db="UniProtKB">
        <authorList>
            <consortium name="Ensembl"/>
        </authorList>
    </citation>
    <scope>IDENTIFICATION</scope>
</reference>
<reference evidence="8" key="1">
    <citation type="submission" date="2021-04" db="EMBL/GenBank/DDBJ databases">
        <authorList>
            <consortium name="Wellcome Sanger Institute Data Sharing"/>
        </authorList>
    </citation>
    <scope>NUCLEOTIDE SEQUENCE [LARGE SCALE GENOMIC DNA]</scope>
</reference>
<accession>A0A3Q1IT53</accession>
<keyword evidence="5" id="KW-0819">tRNA processing</keyword>
<dbReference type="GO" id="GO:0052735">
    <property type="term" value="F:tRNA (cytidine-3-)-methyltransferase activity"/>
    <property type="evidence" value="ECO:0007669"/>
    <property type="project" value="TreeGrafter"/>
</dbReference>
<dbReference type="Ensembl" id="ENSATET00000023986.3">
    <property type="protein sequence ID" value="ENSATEP00000023605.2"/>
    <property type="gene ID" value="ENSATEG00000016356.3"/>
</dbReference>
<dbReference type="AlphaFoldDB" id="A0A3Q1IT53"/>
<sequence length="392" mass="44870">MPKLSRFSVAKLAKVFGGLSTRLKSTGGRPSAPLGSRFLTNPDDIFKHNMWDHVQWTEEEKQNARQRAEENSSVQIPLNEQGKYDTEACQNWDKFYEMHQNKFFKDRKWLFLEFPELLPSGAKSKVINMYQGDQQAEISPPTASSMDTKTRHHQHSGSTHHRKNTSDGRMSSEGASLENNEAAIQTSAFPGQNSSYRIFEVGCGVGNSVFPIVNSIKETDAFLYCCDFSPRAIQLVKDHPDYDDSVCHAFVHDICEEMASFPFPAQSLDVILAVFVLSSIHPERMQGVVNRLSTYLKDGGIFLFRDYGRYDFSQLRFKKGRCLSENFYTRGDGTCVYFFTKEEVHNLFSKAGLEEIQNLEDRRLQVNRGRKVVMHRVWMQSKYRKSHPASPS</sequence>
<evidence type="ECO:0000256" key="1">
    <source>
        <dbReference type="ARBA" id="ARBA00009725"/>
    </source>
</evidence>
<feature type="compositionally biased region" description="Polar residues" evidence="7">
    <location>
        <begin position="136"/>
        <end position="147"/>
    </location>
</feature>
<name>A0A3Q1IT53_ANATE</name>
<reference evidence="8" key="3">
    <citation type="submission" date="2025-09" db="UniProtKB">
        <authorList>
            <consortium name="Ensembl"/>
        </authorList>
    </citation>
    <scope>IDENTIFICATION</scope>
</reference>
<dbReference type="OrthoDB" id="417697at2759"/>
<dbReference type="Gene3D" id="3.40.50.150">
    <property type="entry name" value="Vaccinia Virus protein VP39"/>
    <property type="match status" value="1"/>
</dbReference>
<dbReference type="GeneID" id="113173515"/>